<dbReference type="Pfam" id="PF12156">
    <property type="entry name" value="ATPase-cat_bd"/>
    <property type="match status" value="1"/>
</dbReference>
<dbReference type="NCBIfam" id="TIGR01525">
    <property type="entry name" value="ATPase-IB_hvy"/>
    <property type="match status" value="1"/>
</dbReference>
<keyword evidence="6 15" id="KW-0812">Transmembrane</keyword>
<evidence type="ECO:0000256" key="6">
    <source>
        <dbReference type="ARBA" id="ARBA00022692"/>
    </source>
</evidence>
<evidence type="ECO:0000259" key="16">
    <source>
        <dbReference type="PROSITE" id="PS50846"/>
    </source>
</evidence>
<feature type="transmembrane region" description="Helical" evidence="15">
    <location>
        <begin position="756"/>
        <end position="782"/>
    </location>
</feature>
<keyword evidence="9 15" id="KW-0067">ATP-binding</keyword>
<keyword evidence="12 15" id="KW-1133">Transmembrane helix</keyword>
<dbReference type="Gene3D" id="3.30.70.100">
    <property type="match status" value="1"/>
</dbReference>
<keyword evidence="13" id="KW-0406">Ion transport</keyword>
<sequence length="813" mass="86034">MNLPERRCWHCGEALPPGIDLQVRIAGQMRAMCCMGCRAAAEWIEHLGLEKYYTLRTAPGIALSDAATDAVDTAWLEGENARHVVRDLGAGLRESLLLVEGIHCTACVWLIERALGAMPGIVAIQVNAASRRARVVWREPETTLARIVAALPRIGFRARPLDAKGLDDARRDESRTALKRLLVAAFGAMQAMMYAPTLYLGAAADAPTRDLLRWFGFLVATPVVFYSAKPFLAGALRSLRAGQLGMDVPVAFAIITVYAASLLEALRGSGEVYFDSISMFVFFLLAGRYLEMRARHRAGDLTDALARLAPPFAERQEADGTLRRVAVHTLRIGDCVHVAEGGIVPADGTLLDAQCSANEALLSGESAPVRKQRGDVLIAGSILERGPVRMRVARVGADTALACVTALVGRAQAERPRLARVGERAAGRFVACVLALTTVVAIAWSVVDPSRALTASVAVLVISCPCAFALAVPVAITRAVAALAQHGVLVVKPDAIQDLAGCTHVLFDKTGTLTDTTLSLSDVVPLNGIARDDALRMAAALARRSRHPIARAIAAAHADQVDDALGDVVSHAGLGISATLDGRTVRLGRSDFALGGLPVPMACDDAVVLADDAGAIAAFRLSESVRADARAAIAALQQQGMTVSIASGDAPERVAEIAQRLGVSEWRARQSPADKVAWMAALRATGARVVAVGDGVNDAPVLAGADVGIALAEGAELAQASSDIVLARGRLDVIAPARDMARQTLAIVRQNQRWALFYNFAAMPLAALGFVPPWLAAFGMALSSFGVVLNTWRIDAINPPAHDARAALRRRWA</sequence>
<feature type="transmembrane region" description="Helical" evidence="15">
    <location>
        <begin position="272"/>
        <end position="290"/>
    </location>
</feature>
<dbReference type="InterPro" id="IPR059000">
    <property type="entry name" value="ATPase_P-type_domA"/>
</dbReference>
<dbReference type="PRINTS" id="PR00120">
    <property type="entry name" value="HATPASE"/>
</dbReference>
<dbReference type="Pfam" id="PF00403">
    <property type="entry name" value="HMA"/>
    <property type="match status" value="1"/>
</dbReference>
<dbReference type="EMBL" id="AP024546">
    <property type="protein sequence ID" value="BCT96893.1"/>
    <property type="molecule type" value="Genomic_DNA"/>
</dbReference>
<keyword evidence="8 15" id="KW-0547">Nucleotide-binding</keyword>
<dbReference type="SUPFAM" id="SSF56784">
    <property type="entry name" value="HAD-like"/>
    <property type="match status" value="1"/>
</dbReference>
<dbReference type="InterPro" id="IPR021993">
    <property type="entry name" value="ATPase-cat-bd"/>
</dbReference>
<dbReference type="InterPro" id="IPR001757">
    <property type="entry name" value="P_typ_ATPase"/>
</dbReference>
<evidence type="ECO:0000313" key="18">
    <source>
        <dbReference type="Proteomes" id="UP000680514"/>
    </source>
</evidence>
<keyword evidence="3" id="KW-0813">Transport</keyword>
<dbReference type="SUPFAM" id="SSF81665">
    <property type="entry name" value="Calcium ATPase, transmembrane domain M"/>
    <property type="match status" value="1"/>
</dbReference>
<evidence type="ECO:0000256" key="14">
    <source>
        <dbReference type="ARBA" id="ARBA00023136"/>
    </source>
</evidence>
<gene>
    <name evidence="17" type="ORF">LYSHEL_27640</name>
</gene>
<proteinExistence type="inferred from homology"/>
<feature type="transmembrane region" description="Helical" evidence="15">
    <location>
        <begin position="248"/>
        <end position="266"/>
    </location>
</feature>
<dbReference type="InterPro" id="IPR036163">
    <property type="entry name" value="HMA_dom_sf"/>
</dbReference>
<accession>A0ABM7QGX8</accession>
<dbReference type="InterPro" id="IPR027256">
    <property type="entry name" value="P-typ_ATPase_IB"/>
</dbReference>
<dbReference type="InterPro" id="IPR023299">
    <property type="entry name" value="ATPase_P-typ_cyto_dom_N"/>
</dbReference>
<keyword evidence="14 15" id="KW-0472">Membrane</keyword>
<dbReference type="PANTHER" id="PTHR43520">
    <property type="entry name" value="ATP7, ISOFORM B"/>
    <property type="match status" value="1"/>
</dbReference>
<dbReference type="SUPFAM" id="SSF55008">
    <property type="entry name" value="HMA, heavy metal-associated domain"/>
    <property type="match status" value="1"/>
</dbReference>
<keyword evidence="4 15" id="KW-1003">Cell membrane</keyword>
<dbReference type="Pfam" id="PF00122">
    <property type="entry name" value="E1-E2_ATPase"/>
    <property type="match status" value="1"/>
</dbReference>
<evidence type="ECO:0000256" key="4">
    <source>
        <dbReference type="ARBA" id="ARBA00022475"/>
    </source>
</evidence>
<evidence type="ECO:0000256" key="13">
    <source>
        <dbReference type="ARBA" id="ARBA00023065"/>
    </source>
</evidence>
<name>A0ABM7QGX8_9GAMM</name>
<keyword evidence="7 15" id="KW-0479">Metal-binding</keyword>
<organism evidence="17 18">
    <name type="scientific">Lysobacter helvus</name>
    <dbReference type="NCBI Taxonomy" id="2675059"/>
    <lineage>
        <taxon>Bacteria</taxon>
        <taxon>Pseudomonadati</taxon>
        <taxon>Pseudomonadota</taxon>
        <taxon>Gammaproteobacteria</taxon>
        <taxon>Lysobacterales</taxon>
        <taxon>Lysobacteraceae</taxon>
        <taxon>Lysobacter</taxon>
    </lineage>
</organism>
<feature type="transmembrane region" description="Helical" evidence="15">
    <location>
        <begin position="181"/>
        <end position="202"/>
    </location>
</feature>
<evidence type="ECO:0000256" key="15">
    <source>
        <dbReference type="RuleBase" id="RU362081"/>
    </source>
</evidence>
<protein>
    <submittedName>
        <fullName evidence="17">Cation-transporting P-type ATPase</fullName>
    </submittedName>
</protein>
<feature type="transmembrane region" description="Helical" evidence="15">
    <location>
        <begin position="453"/>
        <end position="476"/>
    </location>
</feature>
<evidence type="ECO:0000256" key="9">
    <source>
        <dbReference type="ARBA" id="ARBA00022840"/>
    </source>
</evidence>
<evidence type="ECO:0000256" key="3">
    <source>
        <dbReference type="ARBA" id="ARBA00022448"/>
    </source>
</evidence>
<evidence type="ECO:0000256" key="1">
    <source>
        <dbReference type="ARBA" id="ARBA00004651"/>
    </source>
</evidence>
<dbReference type="CDD" id="cd00371">
    <property type="entry name" value="HMA"/>
    <property type="match status" value="1"/>
</dbReference>
<keyword evidence="5" id="KW-0597">Phosphoprotein</keyword>
<evidence type="ECO:0000256" key="2">
    <source>
        <dbReference type="ARBA" id="ARBA00006024"/>
    </source>
</evidence>
<evidence type="ECO:0000256" key="12">
    <source>
        <dbReference type="ARBA" id="ARBA00022989"/>
    </source>
</evidence>
<dbReference type="PROSITE" id="PS50846">
    <property type="entry name" value="HMA_2"/>
    <property type="match status" value="1"/>
</dbReference>
<dbReference type="InterPro" id="IPR023298">
    <property type="entry name" value="ATPase_P-typ_TM_dom_sf"/>
</dbReference>
<keyword evidence="10" id="KW-0460">Magnesium</keyword>
<evidence type="ECO:0000256" key="11">
    <source>
        <dbReference type="ARBA" id="ARBA00022967"/>
    </source>
</evidence>
<dbReference type="PANTHER" id="PTHR43520:SF5">
    <property type="entry name" value="CATION-TRANSPORTING P-TYPE ATPASE-RELATED"/>
    <property type="match status" value="1"/>
</dbReference>
<dbReference type="SUPFAM" id="SSF81653">
    <property type="entry name" value="Calcium ATPase, transduction domain A"/>
    <property type="match status" value="1"/>
</dbReference>
<dbReference type="PROSITE" id="PS00154">
    <property type="entry name" value="ATPASE_E1_E2"/>
    <property type="match status" value="1"/>
</dbReference>
<evidence type="ECO:0000256" key="8">
    <source>
        <dbReference type="ARBA" id="ARBA00022741"/>
    </source>
</evidence>
<comment type="similarity">
    <text evidence="2 15">Belongs to the cation transport ATPase (P-type) (TC 3.A.3) family. Type IB subfamily.</text>
</comment>
<dbReference type="Gene3D" id="2.70.150.10">
    <property type="entry name" value="Calcium-transporting ATPase, cytoplasmic transduction domain A"/>
    <property type="match status" value="1"/>
</dbReference>
<comment type="subcellular location">
    <subcellularLocation>
        <location evidence="1">Cell membrane</location>
        <topology evidence="1">Multi-pass membrane protein</topology>
    </subcellularLocation>
</comment>
<feature type="domain" description="HMA" evidence="16">
    <location>
        <begin position="93"/>
        <end position="159"/>
    </location>
</feature>
<dbReference type="PRINTS" id="PR00119">
    <property type="entry name" value="CATATPASE"/>
</dbReference>
<keyword evidence="11" id="KW-1278">Translocase</keyword>
<dbReference type="InterPro" id="IPR008250">
    <property type="entry name" value="ATPase_P-typ_transduc_dom_A_sf"/>
</dbReference>
<dbReference type="InterPro" id="IPR006121">
    <property type="entry name" value="HMA_dom"/>
</dbReference>
<dbReference type="Gene3D" id="3.40.1110.10">
    <property type="entry name" value="Calcium-transporting ATPase, cytoplasmic domain N"/>
    <property type="match status" value="1"/>
</dbReference>
<reference evidence="17 18" key="1">
    <citation type="submission" date="2021-03" db="EMBL/GenBank/DDBJ databases">
        <title>Complete Genome Sequences of Two Lysobacter Strains Isolated from Sea Water (Lysobacter caseinilyticus) and Soil (Lysobacter helvus) in South Korea.</title>
        <authorList>
            <person name="Watanabe Y."/>
            <person name="Arakawa K."/>
        </authorList>
    </citation>
    <scope>NUCLEOTIDE SEQUENCE [LARGE SCALE GENOMIC DNA]</scope>
    <source>
        <strain evidence="17 18">D10</strain>
    </source>
</reference>
<dbReference type="NCBIfam" id="TIGR01512">
    <property type="entry name" value="ATPase-IB2_Cd"/>
    <property type="match status" value="1"/>
</dbReference>
<dbReference type="NCBIfam" id="TIGR01494">
    <property type="entry name" value="ATPase_P-type"/>
    <property type="match status" value="2"/>
</dbReference>
<dbReference type="InterPro" id="IPR023214">
    <property type="entry name" value="HAD_sf"/>
</dbReference>
<feature type="transmembrane region" description="Helical" evidence="15">
    <location>
        <begin position="425"/>
        <end position="447"/>
    </location>
</feature>
<dbReference type="RefSeq" id="WP_213434657.1">
    <property type="nucleotide sequence ID" value="NZ_AP024546.1"/>
</dbReference>
<feature type="transmembrane region" description="Helical" evidence="15">
    <location>
        <begin position="214"/>
        <end position="236"/>
    </location>
</feature>
<dbReference type="InterPro" id="IPR018303">
    <property type="entry name" value="ATPase_P-typ_P_site"/>
</dbReference>
<dbReference type="InterPro" id="IPR036412">
    <property type="entry name" value="HAD-like_sf"/>
</dbReference>
<dbReference type="NCBIfam" id="TIGR01511">
    <property type="entry name" value="ATPase-IB1_Cu"/>
    <property type="match status" value="1"/>
</dbReference>
<dbReference type="Pfam" id="PF00702">
    <property type="entry name" value="Hydrolase"/>
    <property type="match status" value="1"/>
</dbReference>
<dbReference type="Proteomes" id="UP000680514">
    <property type="component" value="Chromosome"/>
</dbReference>
<keyword evidence="18" id="KW-1185">Reference proteome</keyword>
<evidence type="ECO:0000256" key="7">
    <source>
        <dbReference type="ARBA" id="ARBA00022723"/>
    </source>
</evidence>
<dbReference type="Gene3D" id="3.40.50.1000">
    <property type="entry name" value="HAD superfamily/HAD-like"/>
    <property type="match status" value="1"/>
</dbReference>
<evidence type="ECO:0000313" key="17">
    <source>
        <dbReference type="EMBL" id="BCT96893.1"/>
    </source>
</evidence>
<evidence type="ECO:0000256" key="5">
    <source>
        <dbReference type="ARBA" id="ARBA00022553"/>
    </source>
</evidence>
<evidence type="ECO:0000256" key="10">
    <source>
        <dbReference type="ARBA" id="ARBA00022842"/>
    </source>
</evidence>